<dbReference type="Proteomes" id="UP000501316">
    <property type="component" value="Chromosome"/>
</dbReference>
<gene>
    <name evidence="2" type="ORF">GJQ69_01110</name>
</gene>
<name>A0A859DNT5_9FIRM</name>
<evidence type="ECO:0000256" key="1">
    <source>
        <dbReference type="ARBA" id="ARBA00022801"/>
    </source>
</evidence>
<sequence length="377" mass="42147">MGKHAILSASSANRWLHCPPSARLCESYDDKGSDYAAEGTDAHALCEYKLRKALGMEATDPTENLSWYNSEMEECATGYAAYVLEQVEAAKQTCADPIVLIEQRVDFSRWVQDGFGTADCIIIADGVLNIVDYKHGKGVEVSAVDNPQMMLYALGALEIFDGIYDINTIRMTIYQPRKSNISVYEMQKSDLLGWADTELTEKAQLAYGGQGEFHCGEWCRFCKAKAECRERAAVNLELAQYEFQSPALLDDDEIADILGRLDALTAWAADVKEYALQQAVSGTSFPGWKLVEGRSNRRYTNETAVASAVESIGIDPYEHKVLGVTAMQKRLGKSRFEELLAPYIEKPQGKPTLVRSSDKRLEWNTAKNDFMEENDYE</sequence>
<accession>A0A859DNT5</accession>
<protein>
    <submittedName>
        <fullName evidence="2">DUF2800 domain-containing protein</fullName>
    </submittedName>
</protein>
<evidence type="ECO:0000313" key="2">
    <source>
        <dbReference type="EMBL" id="QKN23209.1"/>
    </source>
</evidence>
<proteinExistence type="predicted"/>
<dbReference type="InterPro" id="IPR011604">
    <property type="entry name" value="PDDEXK-like_dom_sf"/>
</dbReference>
<evidence type="ECO:0000313" key="3">
    <source>
        <dbReference type="Proteomes" id="UP000501316"/>
    </source>
</evidence>
<organism evidence="2 3">
    <name type="scientific">Caproicibacterium lactatifermentans</name>
    <dbReference type="NCBI Taxonomy" id="2666138"/>
    <lineage>
        <taxon>Bacteria</taxon>
        <taxon>Bacillati</taxon>
        <taxon>Bacillota</taxon>
        <taxon>Clostridia</taxon>
        <taxon>Eubacteriales</taxon>
        <taxon>Oscillospiraceae</taxon>
        <taxon>Caproicibacterium</taxon>
    </lineage>
</organism>
<keyword evidence="1" id="KW-0378">Hydrolase</keyword>
<reference evidence="2 3" key="1">
    <citation type="submission" date="2019-11" db="EMBL/GenBank/DDBJ databases">
        <authorList>
            <person name="Ren C."/>
            <person name="Wang H."/>
            <person name="Xu Y."/>
        </authorList>
    </citation>
    <scope>NUCLEOTIDE SEQUENCE [LARGE SCALE GENOMIC DNA]</scope>
    <source>
        <strain evidence="2 3">LBM 19010</strain>
    </source>
</reference>
<dbReference type="InterPro" id="IPR021229">
    <property type="entry name" value="DUF2800"/>
</dbReference>
<dbReference type="Pfam" id="PF10926">
    <property type="entry name" value="DUF2800"/>
    <property type="match status" value="1"/>
</dbReference>
<dbReference type="KEGG" id="clf:GJQ69_01110"/>
<dbReference type="AlphaFoldDB" id="A0A859DNT5"/>
<dbReference type="Gene3D" id="3.90.320.10">
    <property type="match status" value="1"/>
</dbReference>
<dbReference type="GO" id="GO:0016787">
    <property type="term" value="F:hydrolase activity"/>
    <property type="evidence" value="ECO:0007669"/>
    <property type="project" value="UniProtKB-KW"/>
</dbReference>
<dbReference type="EMBL" id="CP046051">
    <property type="protein sequence ID" value="QKN23209.1"/>
    <property type="molecule type" value="Genomic_DNA"/>
</dbReference>
<dbReference type="RefSeq" id="WP_174192729.1">
    <property type="nucleotide sequence ID" value="NZ_CP046051.1"/>
</dbReference>